<dbReference type="SUPFAM" id="SSF47203">
    <property type="entry name" value="Acyl-CoA dehydrogenase C-terminal domain-like"/>
    <property type="match status" value="1"/>
</dbReference>
<dbReference type="Pfam" id="PF02770">
    <property type="entry name" value="Acyl-CoA_dh_M"/>
    <property type="match status" value="1"/>
</dbReference>
<dbReference type="InterPro" id="IPR001199">
    <property type="entry name" value="Cyt_B5-like_heme/steroid-bd"/>
</dbReference>
<dbReference type="PANTHER" id="PTHR48083:SF28">
    <property type="entry name" value="ACYL-COA DEHYDROGENASE FAMILY PROTEIN (AFU_ORTHOLOGUE AFUA_6G10880)-RELATED"/>
    <property type="match status" value="1"/>
</dbReference>
<dbReference type="Gene3D" id="1.10.540.10">
    <property type="entry name" value="Acyl-CoA dehydrogenase/oxidase, N-terminal domain"/>
    <property type="match status" value="1"/>
</dbReference>
<dbReference type="Pfam" id="PF00173">
    <property type="entry name" value="Cyt-b5"/>
    <property type="match status" value="1"/>
</dbReference>
<keyword evidence="4" id="KW-0274">FAD</keyword>
<comment type="caution">
    <text evidence="7">The sequence shown here is derived from an EMBL/GenBank/DDBJ whole genome shotgun (WGS) entry which is preliminary data.</text>
</comment>
<dbReference type="Gene3D" id="3.10.120.10">
    <property type="entry name" value="Cytochrome b5-like heme/steroid binding domain"/>
    <property type="match status" value="1"/>
</dbReference>
<dbReference type="InterPro" id="IPR036400">
    <property type="entry name" value="Cyt_B5-like_heme/steroid_sf"/>
</dbReference>
<dbReference type="SUPFAM" id="SSF55856">
    <property type="entry name" value="Cytochrome b5-like heme/steroid binding domain"/>
    <property type="match status" value="1"/>
</dbReference>
<accession>A0A8H6YAK4</accession>
<dbReference type="Gene3D" id="1.20.140.10">
    <property type="entry name" value="Butyryl-CoA Dehydrogenase, subunit A, domain 3"/>
    <property type="match status" value="1"/>
</dbReference>
<feature type="domain" description="Cytochrome b5 heme-binding" evidence="6">
    <location>
        <begin position="3"/>
        <end position="82"/>
    </location>
</feature>
<dbReference type="SMART" id="SM01117">
    <property type="entry name" value="Cyt-b5"/>
    <property type="match status" value="1"/>
</dbReference>
<dbReference type="InterPro" id="IPR006089">
    <property type="entry name" value="Acyl-CoA_DH_CS"/>
</dbReference>
<dbReference type="PROSITE" id="PS00072">
    <property type="entry name" value="ACYL_COA_DH_1"/>
    <property type="match status" value="1"/>
</dbReference>
<keyword evidence="3" id="KW-0285">Flavoprotein</keyword>
<dbReference type="InterPro" id="IPR050741">
    <property type="entry name" value="Acyl-CoA_dehydrogenase"/>
</dbReference>
<dbReference type="Pfam" id="PF00441">
    <property type="entry name" value="Acyl-CoA_dh_1"/>
    <property type="match status" value="1"/>
</dbReference>
<evidence type="ECO:0000256" key="1">
    <source>
        <dbReference type="ARBA" id="ARBA00001974"/>
    </source>
</evidence>
<dbReference type="GO" id="GO:0033539">
    <property type="term" value="P:fatty acid beta-oxidation using acyl-CoA dehydrogenase"/>
    <property type="evidence" value="ECO:0007669"/>
    <property type="project" value="TreeGrafter"/>
</dbReference>
<sequence>MAAKQYTEEEVAKHNKEGDLWVTIDSKVYDLSKFANLHPGGPNVLYADGVAGQDATQVFFGLHRLEVLHRPQYARLQIGTIVGQESVIKPLAPGEVSKVPYAEPTWLADGFKSAYYTEGHRKFHKAVRTFFMEVVYPAAIQCEENGKRIPQEVVDKMASEVNMIAMRLGPGKHLKGRMSQLPLLMPTAHSIELLFKLIINTELARFGTRGFVDGLLNGAVIGVPPILNFGSPELQARVVPEVLSGKKFLALAISEAFAGSDVGGLQTTAVRDGDFWVVTGTKKWITNGTFADYFTTGCKTETGFTVILIERGDNLETKAIKTSYSPTAGTAFVTFDKVRVPVGNTLGAVGNGMSVILTNFNHERWMLICTALAAQRVVVEECMKWASQRMVFGKPLTSQAVIRSKLAAMISRVEAAQNWLENITHQMNNMNYAETSSKLAGPIALLKSFVTKSGAETATDASQVFGGRALTVTGMGKVIENYHRTVMFDAILAGAEDVLADLGVRQAVKRMSGNQHKL</sequence>
<evidence type="ECO:0000256" key="2">
    <source>
        <dbReference type="ARBA" id="ARBA00009347"/>
    </source>
</evidence>
<dbReference type="GO" id="GO:0003995">
    <property type="term" value="F:acyl-CoA dehydrogenase activity"/>
    <property type="evidence" value="ECO:0007669"/>
    <property type="project" value="InterPro"/>
</dbReference>
<dbReference type="PROSITE" id="PS50255">
    <property type="entry name" value="CYTOCHROME_B5_2"/>
    <property type="match status" value="1"/>
</dbReference>
<dbReference type="EMBL" id="JACAZH010000011">
    <property type="protein sequence ID" value="KAF7354876.1"/>
    <property type="molecule type" value="Genomic_DNA"/>
</dbReference>
<evidence type="ECO:0000256" key="5">
    <source>
        <dbReference type="ARBA" id="ARBA00023002"/>
    </source>
</evidence>
<dbReference type="SUPFAM" id="SSF56645">
    <property type="entry name" value="Acyl-CoA dehydrogenase NM domain-like"/>
    <property type="match status" value="1"/>
</dbReference>
<protein>
    <submittedName>
        <fullName evidence="7">Cytochrome b5 heme-binding domain-containing protein</fullName>
    </submittedName>
</protein>
<name>A0A8H6YAK4_9AGAR</name>
<organism evidence="7 8">
    <name type="scientific">Mycena sanguinolenta</name>
    <dbReference type="NCBI Taxonomy" id="230812"/>
    <lineage>
        <taxon>Eukaryota</taxon>
        <taxon>Fungi</taxon>
        <taxon>Dikarya</taxon>
        <taxon>Basidiomycota</taxon>
        <taxon>Agaricomycotina</taxon>
        <taxon>Agaricomycetes</taxon>
        <taxon>Agaricomycetidae</taxon>
        <taxon>Agaricales</taxon>
        <taxon>Marasmiineae</taxon>
        <taxon>Mycenaceae</taxon>
        <taxon>Mycena</taxon>
    </lineage>
</organism>
<dbReference type="OrthoDB" id="2588832at2759"/>
<dbReference type="GO" id="GO:0050660">
    <property type="term" value="F:flavin adenine dinucleotide binding"/>
    <property type="evidence" value="ECO:0007669"/>
    <property type="project" value="InterPro"/>
</dbReference>
<proteinExistence type="inferred from homology"/>
<dbReference type="InterPro" id="IPR036250">
    <property type="entry name" value="AcylCo_DH-like_C"/>
</dbReference>
<evidence type="ECO:0000256" key="3">
    <source>
        <dbReference type="ARBA" id="ARBA00022630"/>
    </source>
</evidence>
<keyword evidence="8" id="KW-1185">Reference proteome</keyword>
<dbReference type="InterPro" id="IPR037069">
    <property type="entry name" value="AcylCoA_DH/ox_N_sf"/>
</dbReference>
<reference evidence="7" key="1">
    <citation type="submission" date="2020-05" db="EMBL/GenBank/DDBJ databases">
        <title>Mycena genomes resolve the evolution of fungal bioluminescence.</title>
        <authorList>
            <person name="Tsai I.J."/>
        </authorList>
    </citation>
    <scope>NUCLEOTIDE SEQUENCE</scope>
    <source>
        <strain evidence="7">160909Yilan</strain>
    </source>
</reference>
<dbReference type="InterPro" id="IPR009075">
    <property type="entry name" value="AcylCo_DH/oxidase_C"/>
</dbReference>
<gene>
    <name evidence="7" type="ORF">MSAN_01402100</name>
</gene>
<dbReference type="GO" id="GO:0005737">
    <property type="term" value="C:cytoplasm"/>
    <property type="evidence" value="ECO:0007669"/>
    <property type="project" value="TreeGrafter"/>
</dbReference>
<keyword evidence="5" id="KW-0560">Oxidoreductase</keyword>
<comment type="cofactor">
    <cofactor evidence="1">
        <name>FAD</name>
        <dbReference type="ChEBI" id="CHEBI:57692"/>
    </cofactor>
</comment>
<dbReference type="InterPro" id="IPR009100">
    <property type="entry name" value="AcylCoA_DH/oxidase_NM_dom_sf"/>
</dbReference>
<dbReference type="Gene3D" id="2.40.110.10">
    <property type="entry name" value="Butyryl-CoA Dehydrogenase, subunit A, domain 2"/>
    <property type="match status" value="1"/>
</dbReference>
<evidence type="ECO:0000256" key="4">
    <source>
        <dbReference type="ARBA" id="ARBA00022827"/>
    </source>
</evidence>
<evidence type="ECO:0000313" key="8">
    <source>
        <dbReference type="Proteomes" id="UP000623467"/>
    </source>
</evidence>
<dbReference type="Proteomes" id="UP000623467">
    <property type="component" value="Unassembled WGS sequence"/>
</dbReference>
<dbReference type="InterPro" id="IPR006091">
    <property type="entry name" value="Acyl-CoA_Oxase/DH_mid-dom"/>
</dbReference>
<dbReference type="AlphaFoldDB" id="A0A8H6YAK4"/>
<evidence type="ECO:0000313" key="7">
    <source>
        <dbReference type="EMBL" id="KAF7354876.1"/>
    </source>
</evidence>
<dbReference type="PANTHER" id="PTHR48083">
    <property type="entry name" value="MEDIUM-CHAIN SPECIFIC ACYL-COA DEHYDROGENASE, MITOCHONDRIAL-RELATED"/>
    <property type="match status" value="1"/>
</dbReference>
<comment type="similarity">
    <text evidence="2">Belongs to the acyl-CoA dehydrogenase family.</text>
</comment>
<dbReference type="InterPro" id="IPR046373">
    <property type="entry name" value="Acyl-CoA_Oxase/DH_mid-dom_sf"/>
</dbReference>
<evidence type="ECO:0000259" key="6">
    <source>
        <dbReference type="PROSITE" id="PS50255"/>
    </source>
</evidence>